<proteinExistence type="predicted"/>
<organism evidence="2">
    <name type="scientific">marine sediment metagenome</name>
    <dbReference type="NCBI Taxonomy" id="412755"/>
    <lineage>
        <taxon>unclassified sequences</taxon>
        <taxon>metagenomes</taxon>
        <taxon>ecological metagenomes</taxon>
    </lineage>
</organism>
<feature type="compositionally biased region" description="Acidic residues" evidence="1">
    <location>
        <begin position="153"/>
        <end position="174"/>
    </location>
</feature>
<dbReference type="AlphaFoldDB" id="A0A0F9HS18"/>
<dbReference type="InterPro" id="IPR006944">
    <property type="entry name" value="Phage/GTA_portal"/>
</dbReference>
<name>A0A0F9HS18_9ZZZZ</name>
<dbReference type="EMBL" id="LAZR01021687">
    <property type="protein sequence ID" value="KKL84475.1"/>
    <property type="molecule type" value="Genomic_DNA"/>
</dbReference>
<evidence type="ECO:0000313" key="2">
    <source>
        <dbReference type="EMBL" id="KKL84475.1"/>
    </source>
</evidence>
<sequence>MTYQTFTIPPNDSQFLESRVFQVTEVARWFNLPPHKIKDLTRSTFSNIESSQIEYVTDSIRPWLVRWEQVIGWKLLTENERRNIFAEFIIEGLLRGDIQTRFTAYAIARANGFMTADEVRARENMNPTEDGSGKIYNIPLNWTNAANLLLPPEEPEDEPFEEPDEGEEGDEEENALMLDIEKRGYNDITVRSVRLRRKIGKRSKVDFLKLLKG</sequence>
<evidence type="ECO:0000256" key="1">
    <source>
        <dbReference type="SAM" id="MobiDB-lite"/>
    </source>
</evidence>
<dbReference type="Pfam" id="PF04860">
    <property type="entry name" value="Phage_portal"/>
    <property type="match status" value="1"/>
</dbReference>
<accession>A0A0F9HS18</accession>
<reference evidence="2" key="1">
    <citation type="journal article" date="2015" name="Nature">
        <title>Complex archaea that bridge the gap between prokaryotes and eukaryotes.</title>
        <authorList>
            <person name="Spang A."/>
            <person name="Saw J.H."/>
            <person name="Jorgensen S.L."/>
            <person name="Zaremba-Niedzwiedzka K."/>
            <person name="Martijn J."/>
            <person name="Lind A.E."/>
            <person name="van Eijk R."/>
            <person name="Schleper C."/>
            <person name="Guy L."/>
            <person name="Ettema T.J."/>
        </authorList>
    </citation>
    <scope>NUCLEOTIDE SEQUENCE</scope>
</reference>
<evidence type="ECO:0008006" key="3">
    <source>
        <dbReference type="Google" id="ProtNLM"/>
    </source>
</evidence>
<gene>
    <name evidence="2" type="ORF">LCGC14_1964350</name>
</gene>
<comment type="caution">
    <text evidence="2">The sequence shown here is derived from an EMBL/GenBank/DDBJ whole genome shotgun (WGS) entry which is preliminary data.</text>
</comment>
<protein>
    <recommendedName>
        <fullName evidence="3">Phage portal protein</fullName>
    </recommendedName>
</protein>
<feature type="region of interest" description="Disordered" evidence="1">
    <location>
        <begin position="151"/>
        <end position="175"/>
    </location>
</feature>